<dbReference type="EMBL" id="JACHXP010000009">
    <property type="protein sequence ID" value="MBB3190928.1"/>
    <property type="molecule type" value="Genomic_DNA"/>
</dbReference>
<comment type="caution">
    <text evidence="1">The sequence shown here is derived from an EMBL/GenBank/DDBJ whole genome shotgun (WGS) entry which is preliminary data.</text>
</comment>
<dbReference type="RefSeq" id="WP_183325720.1">
    <property type="nucleotide sequence ID" value="NZ_JACHXP010000009.1"/>
</dbReference>
<evidence type="ECO:0000313" key="1">
    <source>
        <dbReference type="EMBL" id="MBB3190928.1"/>
    </source>
</evidence>
<dbReference type="AlphaFoldDB" id="A0A839VA35"/>
<organism evidence="1 2">
    <name type="scientific">Halomonas cerina</name>
    <dbReference type="NCBI Taxonomy" id="447424"/>
    <lineage>
        <taxon>Bacteria</taxon>
        <taxon>Pseudomonadati</taxon>
        <taxon>Pseudomonadota</taxon>
        <taxon>Gammaproteobacteria</taxon>
        <taxon>Oceanospirillales</taxon>
        <taxon>Halomonadaceae</taxon>
        <taxon>Halomonas</taxon>
    </lineage>
</organism>
<dbReference type="Proteomes" id="UP000547614">
    <property type="component" value="Unassembled WGS sequence"/>
</dbReference>
<accession>A0A839VA35</accession>
<proteinExistence type="predicted"/>
<protein>
    <submittedName>
        <fullName evidence="1">Uncharacterized protein</fullName>
    </submittedName>
</protein>
<gene>
    <name evidence="1" type="ORF">FHR94_002169</name>
</gene>
<reference evidence="1 2" key="1">
    <citation type="submission" date="2020-08" db="EMBL/GenBank/DDBJ databases">
        <title>Genomic Encyclopedia of Type Strains, Phase III (KMG-III): the genomes of soil and plant-associated and newly described type strains.</title>
        <authorList>
            <person name="Whitman W."/>
        </authorList>
    </citation>
    <scope>NUCLEOTIDE SEQUENCE [LARGE SCALE GENOMIC DNA]</scope>
    <source>
        <strain evidence="1 2">CECT 7282</strain>
    </source>
</reference>
<sequence>MRMRLRFSRMLRDESYKRTMEAGERVTEAELLDEALSEWRRKHKVYHDV</sequence>
<evidence type="ECO:0000313" key="2">
    <source>
        <dbReference type="Proteomes" id="UP000547614"/>
    </source>
</evidence>
<keyword evidence="2" id="KW-1185">Reference proteome</keyword>
<name>A0A839VA35_9GAMM</name>